<reference evidence="7" key="1">
    <citation type="submission" date="2021-02" db="EMBL/GenBank/DDBJ databases">
        <authorList>
            <person name="Nowell W R."/>
        </authorList>
    </citation>
    <scope>NUCLEOTIDE SEQUENCE</scope>
</reference>
<protein>
    <recommendedName>
        <fullName evidence="6">Chromatin assembly factor 1 subunit A dimerization domain-containing protein</fullName>
    </recommendedName>
</protein>
<comment type="caution">
    <text evidence="7">The sequence shown here is derived from an EMBL/GenBank/DDBJ whole genome shotgun (WGS) entry which is preliminary data.</text>
</comment>
<dbReference type="PANTHER" id="PTHR15272:SF0">
    <property type="entry name" value="CHROMATIN ASSEMBLY FACTOR 1 SUBUNIT A"/>
    <property type="match status" value="1"/>
</dbReference>
<dbReference type="InterPro" id="IPR022043">
    <property type="entry name" value="CAF1A_DD"/>
</dbReference>
<keyword evidence="4" id="KW-0539">Nucleus</keyword>
<evidence type="ECO:0000256" key="2">
    <source>
        <dbReference type="ARBA" id="ARBA00022763"/>
    </source>
</evidence>
<evidence type="ECO:0000313" key="7">
    <source>
        <dbReference type="EMBL" id="CAF4392997.1"/>
    </source>
</evidence>
<feature type="region of interest" description="Disordered" evidence="5">
    <location>
        <begin position="310"/>
        <end position="376"/>
    </location>
</feature>
<dbReference type="Proteomes" id="UP000663873">
    <property type="component" value="Unassembled WGS sequence"/>
</dbReference>
<organism evidence="7 8">
    <name type="scientific">Rotaria socialis</name>
    <dbReference type="NCBI Taxonomy" id="392032"/>
    <lineage>
        <taxon>Eukaryota</taxon>
        <taxon>Metazoa</taxon>
        <taxon>Spiralia</taxon>
        <taxon>Gnathifera</taxon>
        <taxon>Rotifera</taxon>
        <taxon>Eurotatoria</taxon>
        <taxon>Bdelloidea</taxon>
        <taxon>Philodinida</taxon>
        <taxon>Philodinidae</taxon>
        <taxon>Rotaria</taxon>
    </lineage>
</organism>
<keyword evidence="2" id="KW-0227">DNA damage</keyword>
<accession>A0A820NRF9</accession>
<dbReference type="EMBL" id="CAJOBP010003172">
    <property type="protein sequence ID" value="CAF4392997.1"/>
    <property type="molecule type" value="Genomic_DNA"/>
</dbReference>
<proteinExistence type="predicted"/>
<feature type="region of interest" description="Disordered" evidence="5">
    <location>
        <begin position="21"/>
        <end position="79"/>
    </location>
</feature>
<evidence type="ECO:0000256" key="3">
    <source>
        <dbReference type="ARBA" id="ARBA00023204"/>
    </source>
</evidence>
<dbReference type="GO" id="GO:0006281">
    <property type="term" value="P:DNA repair"/>
    <property type="evidence" value="ECO:0007669"/>
    <property type="project" value="UniProtKB-KW"/>
</dbReference>
<gene>
    <name evidence="7" type="ORF">UJA718_LOCUS18556</name>
</gene>
<sequence>MDADNNNTNYSSSDECVVLSATSPIRTYSTETDGSKPSTPNPRLSKTELVQRKSERDAKKAEEEAVRAEKKRLKDEMRAKRAAQIQLEKTRKAEELQLEKVRKAEERARKAEELLLEKARKAEELLLEKARKAEELQLEKARKAEELQQEKARRAEEKARKEAEIASKKAEQILKNEQKQAAAQKQELCHKQMVTYMDRFFKPIEKQDVSFVSDIIENIKSMKKLDLVTNSRPRLNSDSNSNQVIILSSSAATTTANNPYVLKTRYIHFSEKYFNRPPYYGTFKKALSANVNPLQPEALIDNIDYAVDSEGEWEEPCKDGEELRSDADDLSDAEIVDDDSDTDSFIVPHGHLSDDELNEDEQQQSTSTKQAREAAKTHVWDKKVARLNHQRELKPLFGCIHDPTLDEKVKFELSNYLHQFQRILVPKEILQRVEPDDKEQEVTDETTTKKVARKKSLVSKKGHSFLYYVFLQLVPPTDLQQQPVITNPLVLTPTVKRAGSASNIVEGASPSKRRKMNSNENCSITDDTDVIMVWMISWYIERETDTQPLLRYILTGQFIIPPSTTIELWSSTTTPTPIPPETQEQQQQSFVCIRTKLPTWNVARRWSVTRLFDHTGREKAIFSHKTLTPIDEGKNPQ</sequence>
<dbReference type="Pfam" id="PF12253">
    <property type="entry name" value="CAF1A_dimeriz"/>
    <property type="match status" value="1"/>
</dbReference>
<feature type="compositionally biased region" description="Polar residues" evidence="5">
    <location>
        <begin position="21"/>
        <end position="44"/>
    </location>
</feature>
<dbReference type="CDD" id="cd06503">
    <property type="entry name" value="ATP-synt_Fo_b"/>
    <property type="match status" value="1"/>
</dbReference>
<dbReference type="SUPFAM" id="SSF74853">
    <property type="entry name" value="Lamin A/C globular tail domain"/>
    <property type="match status" value="1"/>
</dbReference>
<dbReference type="GO" id="GO:0006334">
    <property type="term" value="P:nucleosome assembly"/>
    <property type="evidence" value="ECO:0007669"/>
    <property type="project" value="TreeGrafter"/>
</dbReference>
<dbReference type="GO" id="GO:0033186">
    <property type="term" value="C:CAF-1 complex"/>
    <property type="evidence" value="ECO:0007669"/>
    <property type="project" value="TreeGrafter"/>
</dbReference>
<name>A0A820NRF9_9BILA</name>
<dbReference type="InterPro" id="IPR036415">
    <property type="entry name" value="Lamin_tail_dom_sf"/>
</dbReference>
<dbReference type="AlphaFoldDB" id="A0A820NRF9"/>
<feature type="compositionally biased region" description="Acidic residues" evidence="5">
    <location>
        <begin position="328"/>
        <end position="342"/>
    </location>
</feature>
<dbReference type="Gene3D" id="2.60.40.1260">
    <property type="entry name" value="Lamin Tail domain"/>
    <property type="match status" value="1"/>
</dbReference>
<feature type="compositionally biased region" description="Basic and acidic residues" evidence="5">
    <location>
        <begin position="45"/>
        <end position="79"/>
    </location>
</feature>
<feature type="domain" description="Chromatin assembly factor 1 subunit A dimerization" evidence="6">
    <location>
        <begin position="265"/>
        <end position="334"/>
    </location>
</feature>
<keyword evidence="3" id="KW-0234">DNA repair</keyword>
<evidence type="ECO:0000256" key="5">
    <source>
        <dbReference type="SAM" id="MobiDB-lite"/>
    </source>
</evidence>
<dbReference type="PANTHER" id="PTHR15272">
    <property type="entry name" value="CHROMATIN ASSEMBLY FACTOR 1 SUBUNIT A CAF-1 SUBUNIT A"/>
    <property type="match status" value="1"/>
</dbReference>
<keyword evidence="8" id="KW-1185">Reference proteome</keyword>
<comment type="subcellular location">
    <subcellularLocation>
        <location evidence="1">Nucleus</location>
    </subcellularLocation>
</comment>
<dbReference type="GO" id="GO:0005634">
    <property type="term" value="C:nucleus"/>
    <property type="evidence" value="ECO:0007669"/>
    <property type="project" value="UniProtKB-SubCell"/>
</dbReference>
<evidence type="ECO:0000259" key="6">
    <source>
        <dbReference type="Pfam" id="PF12253"/>
    </source>
</evidence>
<evidence type="ECO:0000313" key="8">
    <source>
        <dbReference type="Proteomes" id="UP000663873"/>
    </source>
</evidence>
<evidence type="ECO:0000256" key="4">
    <source>
        <dbReference type="ARBA" id="ARBA00023242"/>
    </source>
</evidence>
<evidence type="ECO:0000256" key="1">
    <source>
        <dbReference type="ARBA" id="ARBA00004123"/>
    </source>
</evidence>
<feature type="compositionally biased region" description="Basic and acidic residues" evidence="5">
    <location>
        <begin position="315"/>
        <end position="327"/>
    </location>
</feature>